<evidence type="ECO:0000259" key="1">
    <source>
        <dbReference type="Pfam" id="PF13860"/>
    </source>
</evidence>
<dbReference type="Gene3D" id="2.60.40.4070">
    <property type="match status" value="1"/>
</dbReference>
<evidence type="ECO:0000313" key="2">
    <source>
        <dbReference type="EMBL" id="HGY57345.1"/>
    </source>
</evidence>
<feature type="domain" description="FlgD/Vpr Ig-like" evidence="1">
    <location>
        <begin position="65"/>
        <end position="121"/>
    </location>
</feature>
<accession>A0A7V4U3I1</accession>
<protein>
    <submittedName>
        <fullName evidence="2">T9SS type A sorting domain-containing protein</fullName>
    </submittedName>
</protein>
<dbReference type="Pfam" id="PF13860">
    <property type="entry name" value="FlgD_ig"/>
    <property type="match status" value="1"/>
</dbReference>
<dbReference type="NCBIfam" id="TIGR04183">
    <property type="entry name" value="Por_Secre_tail"/>
    <property type="match status" value="1"/>
</dbReference>
<sequence>MVIDRDGIIRYSDNGVQLSSIQNTIETLLASPVDDKLPQESDRFNLIGNFPNPFNPGTQIVFELQKSQNIRLNIYTAQGRLIQTLFNGPLSAGNHTYLWDGTTAAGLPAASGVYYYELQGAGQKQVKSMILLR</sequence>
<comment type="caution">
    <text evidence="2">The sequence shown here is derived from an EMBL/GenBank/DDBJ whole genome shotgun (WGS) entry which is preliminary data.</text>
</comment>
<dbReference type="AlphaFoldDB" id="A0A7V4U3I1"/>
<reference evidence="2" key="1">
    <citation type="journal article" date="2020" name="mSystems">
        <title>Genome- and Community-Level Interaction Insights into Carbon Utilization and Element Cycling Functions of Hydrothermarchaeota in Hydrothermal Sediment.</title>
        <authorList>
            <person name="Zhou Z."/>
            <person name="Liu Y."/>
            <person name="Xu W."/>
            <person name="Pan J."/>
            <person name="Luo Z.H."/>
            <person name="Li M."/>
        </authorList>
    </citation>
    <scope>NUCLEOTIDE SEQUENCE [LARGE SCALE GENOMIC DNA]</scope>
    <source>
        <strain evidence="2">HyVt-577</strain>
    </source>
</reference>
<proteinExistence type="predicted"/>
<dbReference type="EMBL" id="DRQG01000154">
    <property type="protein sequence ID" value="HGY57345.1"/>
    <property type="molecule type" value="Genomic_DNA"/>
</dbReference>
<dbReference type="Proteomes" id="UP000885779">
    <property type="component" value="Unassembled WGS sequence"/>
</dbReference>
<dbReference type="InterPro" id="IPR025965">
    <property type="entry name" value="FlgD/Vpr_Ig-like"/>
</dbReference>
<gene>
    <name evidence="2" type="ORF">ENK44_16675</name>
</gene>
<organism evidence="2">
    <name type="scientific">Caldithrix abyssi</name>
    <dbReference type="NCBI Taxonomy" id="187145"/>
    <lineage>
        <taxon>Bacteria</taxon>
        <taxon>Pseudomonadati</taxon>
        <taxon>Calditrichota</taxon>
        <taxon>Calditrichia</taxon>
        <taxon>Calditrichales</taxon>
        <taxon>Calditrichaceae</taxon>
        <taxon>Caldithrix</taxon>
    </lineage>
</organism>
<dbReference type="InterPro" id="IPR026444">
    <property type="entry name" value="Secre_tail"/>
</dbReference>
<name>A0A7V4U3I1_CALAY</name>